<name>A0A200QS21_MACCD</name>
<keyword evidence="4" id="KW-1185">Reference proteome</keyword>
<dbReference type="InterPro" id="IPR044828">
    <property type="entry name" value="TSJT1-like"/>
</dbReference>
<gene>
    <name evidence="3" type="ORF">BVC80_757g45</name>
</gene>
<dbReference type="InterPro" id="IPR029055">
    <property type="entry name" value="Ntn_hydrolases_N"/>
</dbReference>
<evidence type="ECO:0000256" key="1">
    <source>
        <dbReference type="SAM" id="MobiDB-lite"/>
    </source>
</evidence>
<feature type="domain" description="DUF3700" evidence="2">
    <location>
        <begin position="1"/>
        <end position="224"/>
    </location>
</feature>
<protein>
    <recommendedName>
        <fullName evidence="2">DUF3700 domain-containing protein</fullName>
    </recommendedName>
</protein>
<dbReference type="SMART" id="SM01172">
    <property type="entry name" value="DUF3700"/>
    <property type="match status" value="1"/>
</dbReference>
<dbReference type="SUPFAM" id="SSF56235">
    <property type="entry name" value="N-terminal nucleophile aminohydrolases (Ntn hydrolases)"/>
    <property type="match status" value="1"/>
</dbReference>
<feature type="region of interest" description="Disordered" evidence="1">
    <location>
        <begin position="1"/>
        <end position="21"/>
    </location>
</feature>
<dbReference type="STRING" id="56857.A0A200QS21"/>
<evidence type="ECO:0000259" key="2">
    <source>
        <dbReference type="SMART" id="SM01172"/>
    </source>
</evidence>
<dbReference type="OMA" id="CLFMGSL"/>
<dbReference type="PANTHER" id="PTHR45952">
    <property type="entry name" value="ALUMINUM INDUCED PROTEIN WITH YGL AND LRDR MOTIFS"/>
    <property type="match status" value="1"/>
</dbReference>
<dbReference type="AlphaFoldDB" id="A0A200QS21"/>
<dbReference type="Proteomes" id="UP000195402">
    <property type="component" value="Unassembled WGS sequence"/>
</dbReference>
<feature type="compositionally biased region" description="Polar residues" evidence="1">
    <location>
        <begin position="1"/>
        <end position="16"/>
    </location>
</feature>
<sequence length="249" mass="27488">MANPPQELNSPASSMKGSKKPKLPEETLKQFLSLHPNSAFSMNFGNVAKLAYLRPDRHYSVHQRLFCGLDEIYCLFLGSLHNLCTLKKQYGLTSKGINEAMFVIEAYRTLRDRGPYPADQVVKDLEGSFAFIIFDNKAKTVFVALGSDGGVKLFWGIAADGSVVISDDLEVIKGSCAKSYAPFPTGCMFHSDGGLVNYEHPINKMKPMPRVDSEGVMCGANFNVDAYSRINSMPRVGSEANWSTWDSSH</sequence>
<organism evidence="3 4">
    <name type="scientific">Macleaya cordata</name>
    <name type="common">Five-seeded plume-poppy</name>
    <name type="synonym">Bocconia cordata</name>
    <dbReference type="NCBI Taxonomy" id="56857"/>
    <lineage>
        <taxon>Eukaryota</taxon>
        <taxon>Viridiplantae</taxon>
        <taxon>Streptophyta</taxon>
        <taxon>Embryophyta</taxon>
        <taxon>Tracheophyta</taxon>
        <taxon>Spermatophyta</taxon>
        <taxon>Magnoliopsida</taxon>
        <taxon>Ranunculales</taxon>
        <taxon>Papaveraceae</taxon>
        <taxon>Papaveroideae</taxon>
        <taxon>Macleaya</taxon>
    </lineage>
</organism>
<dbReference type="OrthoDB" id="2019121at2759"/>
<dbReference type="Pfam" id="PF12481">
    <property type="entry name" value="DUF3700"/>
    <property type="match status" value="1"/>
</dbReference>
<dbReference type="FunCoup" id="A0A200QS21">
    <property type="interactions" value="54"/>
</dbReference>
<accession>A0A200QS21</accession>
<dbReference type="PANTHER" id="PTHR45952:SF2">
    <property type="entry name" value="OS04G0679400 PROTEIN"/>
    <property type="match status" value="1"/>
</dbReference>
<dbReference type="Gene3D" id="3.60.20.10">
    <property type="entry name" value="Glutamine Phosphoribosylpyrophosphate, subunit 1, domain 1"/>
    <property type="match status" value="1"/>
</dbReference>
<evidence type="ECO:0000313" key="4">
    <source>
        <dbReference type="Proteomes" id="UP000195402"/>
    </source>
</evidence>
<evidence type="ECO:0000313" key="3">
    <source>
        <dbReference type="EMBL" id="OVA13222.1"/>
    </source>
</evidence>
<comment type="caution">
    <text evidence="3">The sequence shown here is derived from an EMBL/GenBank/DDBJ whole genome shotgun (WGS) entry which is preliminary data.</text>
</comment>
<reference evidence="3 4" key="1">
    <citation type="journal article" date="2017" name="Mol. Plant">
        <title>The Genome of Medicinal Plant Macleaya cordata Provides New Insights into Benzylisoquinoline Alkaloids Metabolism.</title>
        <authorList>
            <person name="Liu X."/>
            <person name="Liu Y."/>
            <person name="Huang P."/>
            <person name="Ma Y."/>
            <person name="Qing Z."/>
            <person name="Tang Q."/>
            <person name="Cao H."/>
            <person name="Cheng P."/>
            <person name="Zheng Y."/>
            <person name="Yuan Z."/>
            <person name="Zhou Y."/>
            <person name="Liu J."/>
            <person name="Tang Z."/>
            <person name="Zhuo Y."/>
            <person name="Zhang Y."/>
            <person name="Yu L."/>
            <person name="Huang J."/>
            <person name="Yang P."/>
            <person name="Peng Q."/>
            <person name="Zhang J."/>
            <person name="Jiang W."/>
            <person name="Zhang Z."/>
            <person name="Lin K."/>
            <person name="Ro D.K."/>
            <person name="Chen X."/>
            <person name="Xiong X."/>
            <person name="Shang Y."/>
            <person name="Huang S."/>
            <person name="Zeng J."/>
        </authorList>
    </citation>
    <scope>NUCLEOTIDE SEQUENCE [LARGE SCALE GENOMIC DNA]</scope>
    <source>
        <strain evidence="4">cv. BLH2017</strain>
        <tissue evidence="3">Root</tissue>
    </source>
</reference>
<dbReference type="EMBL" id="MVGT01001184">
    <property type="protein sequence ID" value="OVA13222.1"/>
    <property type="molecule type" value="Genomic_DNA"/>
</dbReference>
<dbReference type="CDD" id="cd01910">
    <property type="entry name" value="Wali7"/>
    <property type="match status" value="1"/>
</dbReference>
<proteinExistence type="predicted"/>
<dbReference type="InParanoid" id="A0A200QS21"/>
<dbReference type="InterPro" id="IPR024286">
    <property type="entry name" value="DUF3700"/>
</dbReference>